<dbReference type="InterPro" id="IPR011759">
    <property type="entry name" value="Cyt_c_oxidase_su2_TM_dom"/>
</dbReference>
<evidence type="ECO:0000256" key="10">
    <source>
        <dbReference type="ARBA" id="ARBA00023002"/>
    </source>
</evidence>
<evidence type="ECO:0000256" key="7">
    <source>
        <dbReference type="ARBA" id="ARBA00022729"/>
    </source>
</evidence>
<keyword evidence="9 15" id="KW-1133">Transmembrane helix</keyword>
<evidence type="ECO:0000256" key="2">
    <source>
        <dbReference type="ARBA" id="ARBA00007866"/>
    </source>
</evidence>
<dbReference type="GO" id="GO:0009486">
    <property type="term" value="F:cytochrome bo3 ubiquinol oxidase activity"/>
    <property type="evidence" value="ECO:0007669"/>
    <property type="project" value="InterPro"/>
</dbReference>
<evidence type="ECO:0000256" key="3">
    <source>
        <dbReference type="ARBA" id="ARBA00022448"/>
    </source>
</evidence>
<dbReference type="PROSITE" id="PS50857">
    <property type="entry name" value="COX2_CUA"/>
    <property type="match status" value="1"/>
</dbReference>
<dbReference type="InterPro" id="IPR008972">
    <property type="entry name" value="Cupredoxin"/>
</dbReference>
<evidence type="ECO:0000256" key="1">
    <source>
        <dbReference type="ARBA" id="ARBA00004651"/>
    </source>
</evidence>
<dbReference type="PIRSF" id="PIRSF000292">
    <property type="entry name" value="Ubi_od_II"/>
    <property type="match status" value="1"/>
</dbReference>
<dbReference type="Pfam" id="PF00116">
    <property type="entry name" value="COX2"/>
    <property type="match status" value="1"/>
</dbReference>
<dbReference type="SUPFAM" id="SSF49503">
    <property type="entry name" value="Cupredoxins"/>
    <property type="match status" value="1"/>
</dbReference>
<dbReference type="CDD" id="cd04212">
    <property type="entry name" value="CuRO_UO_II"/>
    <property type="match status" value="1"/>
</dbReference>
<evidence type="ECO:0000256" key="11">
    <source>
        <dbReference type="ARBA" id="ARBA00023136"/>
    </source>
</evidence>
<dbReference type="InterPro" id="IPR006333">
    <property type="entry name" value="Cyt_o_ubiquinol_oxidase_su2"/>
</dbReference>
<dbReference type="PROSITE" id="PS50999">
    <property type="entry name" value="COX2_TM"/>
    <property type="match status" value="1"/>
</dbReference>
<evidence type="ECO:0000259" key="16">
    <source>
        <dbReference type="PROSITE" id="PS50857"/>
    </source>
</evidence>
<proteinExistence type="inferred from homology"/>
<dbReference type="SUPFAM" id="SSF81464">
    <property type="entry name" value="Cytochrome c oxidase subunit II-like, transmembrane region"/>
    <property type="match status" value="1"/>
</dbReference>
<dbReference type="InterPro" id="IPR045187">
    <property type="entry name" value="CcO_II"/>
</dbReference>
<keyword evidence="3 14" id="KW-0813">Transport</keyword>
<comment type="subcellular location">
    <subcellularLocation>
        <location evidence="1">Cell membrane</location>
        <topology evidence="1">Multi-pass membrane protein</topology>
    </subcellularLocation>
</comment>
<dbReference type="GO" id="GO:0005507">
    <property type="term" value="F:copper ion binding"/>
    <property type="evidence" value="ECO:0007669"/>
    <property type="project" value="InterPro"/>
</dbReference>
<evidence type="ECO:0000256" key="12">
    <source>
        <dbReference type="ARBA" id="ARBA00023139"/>
    </source>
</evidence>
<feature type="domain" description="Cytochrome oxidase subunit II copper A binding" evidence="16">
    <location>
        <begin position="120"/>
        <end position="232"/>
    </location>
</feature>
<keyword evidence="7" id="KW-0732">Signal</keyword>
<comment type="similarity">
    <text evidence="2 14">Belongs to the cytochrome c oxidase subunit 2 family.</text>
</comment>
<dbReference type="Pfam" id="PF06481">
    <property type="entry name" value="COX_ARM"/>
    <property type="match status" value="1"/>
</dbReference>
<evidence type="ECO:0000256" key="9">
    <source>
        <dbReference type="ARBA" id="ARBA00022989"/>
    </source>
</evidence>
<keyword evidence="5 14" id="KW-0679">Respiratory chain</keyword>
<evidence type="ECO:0000313" key="19">
    <source>
        <dbReference type="Proteomes" id="UP000031327"/>
    </source>
</evidence>
<accession>A0A0C1QB91</accession>
<dbReference type="PANTHER" id="PTHR22888:SF18">
    <property type="entry name" value="CYTOCHROME BO(3) UBIQUINOL OXIDASE SUBUNIT 2"/>
    <property type="match status" value="1"/>
</dbReference>
<dbReference type="InterPro" id="IPR036257">
    <property type="entry name" value="Cyt_c_oxidase_su2_TM_sf"/>
</dbReference>
<keyword evidence="10 14" id="KW-0560">Oxidoreductase</keyword>
<dbReference type="GO" id="GO:0005886">
    <property type="term" value="C:plasma membrane"/>
    <property type="evidence" value="ECO:0007669"/>
    <property type="project" value="UniProtKB-SubCell"/>
</dbReference>
<feature type="transmembrane region" description="Helical" evidence="15">
    <location>
        <begin position="39"/>
        <end position="63"/>
    </location>
</feature>
<evidence type="ECO:0000256" key="8">
    <source>
        <dbReference type="ARBA" id="ARBA00022982"/>
    </source>
</evidence>
<keyword evidence="4 14" id="KW-1003">Cell membrane</keyword>
<feature type="transmembrane region" description="Helical" evidence="15">
    <location>
        <begin position="84"/>
        <end position="104"/>
    </location>
</feature>
<evidence type="ECO:0000256" key="5">
    <source>
        <dbReference type="ARBA" id="ARBA00022660"/>
    </source>
</evidence>
<dbReference type="NCBIfam" id="TIGR01433">
    <property type="entry name" value="CyoA"/>
    <property type="match status" value="1"/>
</dbReference>
<dbReference type="InterPro" id="IPR034227">
    <property type="entry name" value="CuRO_UO_II"/>
</dbReference>
<keyword evidence="13" id="KW-0449">Lipoprotein</keyword>
<dbReference type="GO" id="GO:0042773">
    <property type="term" value="P:ATP synthesis coupled electron transport"/>
    <property type="evidence" value="ECO:0007669"/>
    <property type="project" value="TreeGrafter"/>
</dbReference>
<keyword evidence="8 14" id="KW-0249">Electron transport</keyword>
<reference evidence="18 19" key="1">
    <citation type="submission" date="2014-12" db="EMBL/GenBank/DDBJ databases">
        <title>Draft Genome Sequence of Pseudoalteromonas luteoviolacea HI1.</title>
        <authorList>
            <person name="Asahina A.Y."/>
            <person name="Hadfield M.G."/>
        </authorList>
    </citation>
    <scope>NUCLEOTIDE SEQUENCE [LARGE SCALE GENOMIC DNA]</scope>
    <source>
        <strain evidence="18 19">HI1</strain>
    </source>
</reference>
<feature type="domain" description="Cytochrome oxidase subunit II transmembrane region profile" evidence="17">
    <location>
        <begin position="17"/>
        <end position="114"/>
    </location>
</feature>
<keyword evidence="11 14" id="KW-0472">Membrane</keyword>
<dbReference type="InterPro" id="IPR002429">
    <property type="entry name" value="CcO_II-like_C"/>
</dbReference>
<evidence type="ECO:0000256" key="6">
    <source>
        <dbReference type="ARBA" id="ARBA00022692"/>
    </source>
</evidence>
<evidence type="ECO:0000256" key="4">
    <source>
        <dbReference type="ARBA" id="ARBA00022475"/>
    </source>
</evidence>
<comment type="caution">
    <text evidence="18">The sequence shown here is derived from an EMBL/GenBank/DDBJ whole genome shotgun (WGS) entry which is preliminary data.</text>
</comment>
<dbReference type="Proteomes" id="UP000031327">
    <property type="component" value="Unassembled WGS sequence"/>
</dbReference>
<dbReference type="OrthoDB" id="9783445at2"/>
<name>A0A0C1QB91_9GAMM</name>
<keyword evidence="6 15" id="KW-0812">Transmembrane</keyword>
<evidence type="ECO:0000313" key="18">
    <source>
        <dbReference type="EMBL" id="KID56675.1"/>
    </source>
</evidence>
<evidence type="ECO:0000256" key="14">
    <source>
        <dbReference type="PIRNR" id="PIRNR000292"/>
    </source>
</evidence>
<dbReference type="GO" id="GO:0016682">
    <property type="term" value="F:oxidoreductase activity, acting on diphenols and related substances as donors, oxygen as acceptor"/>
    <property type="evidence" value="ECO:0007669"/>
    <property type="project" value="InterPro"/>
</dbReference>
<evidence type="ECO:0000256" key="15">
    <source>
        <dbReference type="SAM" id="Phobius"/>
    </source>
</evidence>
<organism evidence="18 19">
    <name type="scientific">Pseudoalteromonas luteoviolacea</name>
    <dbReference type="NCBI Taxonomy" id="43657"/>
    <lineage>
        <taxon>Bacteria</taxon>
        <taxon>Pseudomonadati</taxon>
        <taxon>Pseudomonadota</taxon>
        <taxon>Gammaproteobacteria</taxon>
        <taxon>Alteromonadales</taxon>
        <taxon>Pseudoalteromonadaceae</taxon>
        <taxon>Pseudoalteromonas</taxon>
    </lineage>
</organism>
<dbReference type="EMBL" id="JWIC01000006">
    <property type="protein sequence ID" value="KID56675.1"/>
    <property type="molecule type" value="Genomic_DNA"/>
</dbReference>
<keyword evidence="12" id="KW-0564">Palmitate</keyword>
<dbReference type="PROSITE" id="PS51257">
    <property type="entry name" value="PROKAR_LIPOPROTEIN"/>
    <property type="match status" value="1"/>
</dbReference>
<dbReference type="AlphaFoldDB" id="A0A0C1QB91"/>
<dbReference type="PANTHER" id="PTHR22888">
    <property type="entry name" value="CYTOCHROME C OXIDASE, SUBUNIT II"/>
    <property type="match status" value="1"/>
</dbReference>
<dbReference type="Gene3D" id="1.10.287.90">
    <property type="match status" value="1"/>
</dbReference>
<dbReference type="InterPro" id="IPR010514">
    <property type="entry name" value="COX_ARM"/>
</dbReference>
<dbReference type="GO" id="GO:0004129">
    <property type="term" value="F:cytochrome-c oxidase activity"/>
    <property type="evidence" value="ECO:0007669"/>
    <property type="project" value="UniProtKB-UniRule"/>
</dbReference>
<evidence type="ECO:0000256" key="13">
    <source>
        <dbReference type="ARBA" id="ARBA00023288"/>
    </source>
</evidence>
<protein>
    <recommendedName>
        <fullName evidence="14">Ubiquinol oxidase subunit 2</fullName>
    </recommendedName>
</protein>
<evidence type="ECO:0000259" key="17">
    <source>
        <dbReference type="PROSITE" id="PS50999"/>
    </source>
</evidence>
<gene>
    <name evidence="18" type="ORF">JF50_12185</name>
</gene>
<sequence>MLKKSLSLVMIFTMAFLLTGCELALFDPAGPIGEQAKDLIIISVALLLIVIIPVLFMSIYFPYKYRTSNKKAEYKPSWEHSTKIELVVWIVPCMIIAALAYFTYVTSHTLDPRKPLGKDKDTLTIQVVAMDWKWLFIYPEQQIATVNEISIPVNTPVEFLITSDTVMNSFFIPRLGSQIYAMAGMENRLNLMASKEGTFRGMSANYSGFGFSGMKFKTHSVDQAGFDAWVNKVKASEYVLDEPTYKALSEKSKDHPVVYYSDVDPLHFKKTIEKYTGVQNGK</sequence>
<dbReference type="Gene3D" id="2.60.40.420">
    <property type="entry name" value="Cupredoxins - blue copper proteins"/>
    <property type="match status" value="1"/>
</dbReference>